<feature type="transmembrane region" description="Helical" evidence="1">
    <location>
        <begin position="32"/>
        <end position="52"/>
    </location>
</feature>
<evidence type="ECO:0000313" key="2">
    <source>
        <dbReference type="EMBL" id="MBB6637418.1"/>
    </source>
</evidence>
<keyword evidence="1" id="KW-1133">Transmembrane helix</keyword>
<dbReference type="AlphaFoldDB" id="A0A841T519"/>
<keyword evidence="3" id="KW-1185">Reference proteome</keyword>
<evidence type="ECO:0000313" key="3">
    <source>
        <dbReference type="Proteomes" id="UP000535838"/>
    </source>
</evidence>
<proteinExistence type="predicted"/>
<dbReference type="EMBL" id="JACJVQ010000021">
    <property type="protein sequence ID" value="MBB6637418.1"/>
    <property type="molecule type" value="Genomic_DNA"/>
</dbReference>
<reference evidence="2 3" key="1">
    <citation type="submission" date="2020-08" db="EMBL/GenBank/DDBJ databases">
        <title>Cohnella phylogeny.</title>
        <authorList>
            <person name="Dunlap C."/>
        </authorList>
    </citation>
    <scope>NUCLEOTIDE SEQUENCE [LARGE SCALE GENOMIC DNA]</scope>
    <source>
        <strain evidence="2 3">DSM 25241</strain>
    </source>
</reference>
<name>A0A841T519_9BACL</name>
<gene>
    <name evidence="2" type="ORF">H7B67_25090</name>
</gene>
<organism evidence="2 3">
    <name type="scientific">Cohnella thailandensis</name>
    <dbReference type="NCBI Taxonomy" id="557557"/>
    <lineage>
        <taxon>Bacteria</taxon>
        <taxon>Bacillati</taxon>
        <taxon>Bacillota</taxon>
        <taxon>Bacilli</taxon>
        <taxon>Bacillales</taxon>
        <taxon>Paenibacillaceae</taxon>
        <taxon>Cohnella</taxon>
    </lineage>
</organism>
<protein>
    <submittedName>
        <fullName evidence="2">Uncharacterized protein</fullName>
    </submittedName>
</protein>
<accession>A0A841T519</accession>
<keyword evidence="1" id="KW-0812">Transmembrane</keyword>
<sequence length="79" mass="8877">MKLLMILAAFAAVLFRGWTRSGNEDGKGKEKALYTVFVVYSAYIVLAGTRPWPLLTPVRLFRAFFVPLGRWLEWALAGG</sequence>
<keyword evidence="1" id="KW-0472">Membrane</keyword>
<evidence type="ECO:0000256" key="1">
    <source>
        <dbReference type="SAM" id="Phobius"/>
    </source>
</evidence>
<dbReference type="RefSeq" id="WP_185122619.1">
    <property type="nucleotide sequence ID" value="NZ_JACJVQ010000021.1"/>
</dbReference>
<dbReference type="Proteomes" id="UP000535838">
    <property type="component" value="Unassembled WGS sequence"/>
</dbReference>
<comment type="caution">
    <text evidence="2">The sequence shown here is derived from an EMBL/GenBank/DDBJ whole genome shotgun (WGS) entry which is preliminary data.</text>
</comment>